<dbReference type="InterPro" id="IPR036929">
    <property type="entry name" value="DsbDN_sf"/>
</dbReference>
<proteinExistence type="predicted"/>
<accession>A0A172TU72</accession>
<feature type="domain" description="Thiol:disulfide interchange protein DsbD N-terminal" evidence="2">
    <location>
        <begin position="34"/>
        <end position="146"/>
    </location>
</feature>
<name>A0A172TU72_9BACT</name>
<dbReference type="Pfam" id="PF11412">
    <property type="entry name" value="DsbD_N"/>
    <property type="match status" value="1"/>
</dbReference>
<dbReference type="KEGG" id="fla:SY85_08410"/>
<dbReference type="OrthoDB" id="767251at2"/>
<dbReference type="InterPro" id="IPR028250">
    <property type="entry name" value="DsbDN"/>
</dbReference>
<evidence type="ECO:0000259" key="2">
    <source>
        <dbReference type="Pfam" id="PF11412"/>
    </source>
</evidence>
<evidence type="ECO:0000313" key="4">
    <source>
        <dbReference type="Proteomes" id="UP000077177"/>
    </source>
</evidence>
<dbReference type="STRING" id="1492898.SY85_08410"/>
<reference evidence="4" key="1">
    <citation type="submission" date="2015-01" db="EMBL/GenBank/DDBJ databases">
        <title>Flavisolibacter sp./LCS9/ whole genome sequencing.</title>
        <authorList>
            <person name="Kim M.K."/>
            <person name="Srinivasan S."/>
            <person name="Lee J.-J."/>
        </authorList>
    </citation>
    <scope>NUCLEOTIDE SEQUENCE [LARGE SCALE GENOMIC DNA]</scope>
    <source>
        <strain evidence="4">LCS9</strain>
    </source>
</reference>
<dbReference type="EMBL" id="CP011390">
    <property type="protein sequence ID" value="ANE50518.1"/>
    <property type="molecule type" value="Genomic_DNA"/>
</dbReference>
<gene>
    <name evidence="3" type="ORF">SY85_08410</name>
</gene>
<feature type="signal peptide" evidence="1">
    <location>
        <begin position="1"/>
        <end position="20"/>
    </location>
</feature>
<sequence>MKKLAFVLALFFVGSIAAFAQNPVSWAFTSKKISDKVYEIHMTATIQSGWHLYSQTQPDDAIAQPTSFAFNNNPLLVFDGKVKEVGKLERYRDDKLDVSANQYSNKVNFVQVVKLKGNAKTAVTGKLEFQTCDDQKCLPPKTTNFTIALK</sequence>
<organism evidence="3 4">
    <name type="scientific">Flavisolibacter tropicus</name>
    <dbReference type="NCBI Taxonomy" id="1492898"/>
    <lineage>
        <taxon>Bacteria</taxon>
        <taxon>Pseudomonadati</taxon>
        <taxon>Bacteroidota</taxon>
        <taxon>Chitinophagia</taxon>
        <taxon>Chitinophagales</taxon>
        <taxon>Chitinophagaceae</taxon>
        <taxon>Flavisolibacter</taxon>
    </lineage>
</organism>
<feature type="chain" id="PRO_5008001148" description="Thiol:disulfide interchange protein DsbD N-terminal domain-containing protein" evidence="1">
    <location>
        <begin position="21"/>
        <end position="150"/>
    </location>
</feature>
<evidence type="ECO:0000313" key="3">
    <source>
        <dbReference type="EMBL" id="ANE50518.1"/>
    </source>
</evidence>
<reference evidence="3 4" key="2">
    <citation type="journal article" date="2016" name="Int. J. Syst. Evol. Microbiol.">
        <title>Flavisolibacter tropicus sp. nov., isolated from tropical soil.</title>
        <authorList>
            <person name="Lee J.J."/>
            <person name="Kang M.S."/>
            <person name="Kim G.S."/>
            <person name="Lee C.S."/>
            <person name="Lim S."/>
            <person name="Lee J."/>
            <person name="Roh S.H."/>
            <person name="Kang H."/>
            <person name="Ha J.M."/>
            <person name="Bae S."/>
            <person name="Jung H.Y."/>
            <person name="Kim M.K."/>
        </authorList>
    </citation>
    <scope>NUCLEOTIDE SEQUENCE [LARGE SCALE GENOMIC DNA]</scope>
    <source>
        <strain evidence="3 4">LCS9</strain>
    </source>
</reference>
<evidence type="ECO:0000256" key="1">
    <source>
        <dbReference type="SAM" id="SignalP"/>
    </source>
</evidence>
<dbReference type="Proteomes" id="UP000077177">
    <property type="component" value="Chromosome"/>
</dbReference>
<keyword evidence="4" id="KW-1185">Reference proteome</keyword>
<keyword evidence="1" id="KW-0732">Signal</keyword>
<dbReference type="Gene3D" id="2.60.40.1250">
    <property type="entry name" value="Thiol:disulfide interchange protein DsbD, N-terminal domain"/>
    <property type="match status" value="1"/>
</dbReference>
<dbReference type="RefSeq" id="WP_066403502.1">
    <property type="nucleotide sequence ID" value="NZ_CP011390.1"/>
</dbReference>
<protein>
    <recommendedName>
        <fullName evidence="2">Thiol:disulfide interchange protein DsbD N-terminal domain-containing protein</fullName>
    </recommendedName>
</protein>
<dbReference type="AlphaFoldDB" id="A0A172TU72"/>